<evidence type="ECO:0000313" key="3">
    <source>
        <dbReference type="Proteomes" id="UP000544742"/>
    </source>
</evidence>
<evidence type="ECO:0000313" key="2">
    <source>
        <dbReference type="EMBL" id="NLJ22242.1"/>
    </source>
</evidence>
<dbReference type="NCBIfam" id="NF033573">
    <property type="entry name" value="transpos_IS200"/>
    <property type="match status" value="1"/>
</dbReference>
<dbReference type="GO" id="GO:0006313">
    <property type="term" value="P:DNA transposition"/>
    <property type="evidence" value="ECO:0007669"/>
    <property type="project" value="InterPro"/>
</dbReference>
<dbReference type="PANTHER" id="PTHR33360">
    <property type="entry name" value="TRANSPOSASE FOR INSERTION SEQUENCE ELEMENT IS200"/>
    <property type="match status" value="1"/>
</dbReference>
<dbReference type="GO" id="GO:0003677">
    <property type="term" value="F:DNA binding"/>
    <property type="evidence" value="ECO:0007669"/>
    <property type="project" value="InterPro"/>
</dbReference>
<organism evidence="2 3">
    <name type="scientific">Methanothrix soehngenii</name>
    <name type="common">Methanosaeta concilii</name>
    <dbReference type="NCBI Taxonomy" id="2223"/>
    <lineage>
        <taxon>Archaea</taxon>
        <taxon>Methanobacteriati</taxon>
        <taxon>Methanobacteriota</taxon>
        <taxon>Stenosarchaea group</taxon>
        <taxon>Methanomicrobia</taxon>
        <taxon>Methanotrichales</taxon>
        <taxon>Methanotrichaceae</taxon>
        <taxon>Methanothrix</taxon>
    </lineage>
</organism>
<feature type="non-terminal residue" evidence="2">
    <location>
        <position position="1"/>
    </location>
</feature>
<dbReference type="GO" id="GO:0004803">
    <property type="term" value="F:transposase activity"/>
    <property type="evidence" value="ECO:0007669"/>
    <property type="project" value="InterPro"/>
</dbReference>
<dbReference type="Gene3D" id="3.30.70.1290">
    <property type="entry name" value="Transposase IS200-like"/>
    <property type="match status" value="1"/>
</dbReference>
<gene>
    <name evidence="2" type="primary">tnpA</name>
    <name evidence="2" type="ORF">GX426_03940</name>
</gene>
<sequence>NIAKIFKGITAKKLFEKHPELRDQLWDGHLWNPSYYVGTCGDATKDVIERYVEMQKVK</sequence>
<dbReference type="Proteomes" id="UP000544742">
    <property type="component" value="Unassembled WGS sequence"/>
</dbReference>
<dbReference type="InterPro" id="IPR036515">
    <property type="entry name" value="Transposase_17_sf"/>
</dbReference>
<dbReference type="PANTHER" id="PTHR33360:SF2">
    <property type="entry name" value="TRANSPOSASE FOR INSERTION SEQUENCE ELEMENT IS200"/>
    <property type="match status" value="1"/>
</dbReference>
<comment type="caution">
    <text evidence="2">The sequence shown here is derived from an EMBL/GenBank/DDBJ whole genome shotgun (WGS) entry which is preliminary data.</text>
</comment>
<name>A0A7K4AH11_METSH</name>
<dbReference type="Pfam" id="PF01797">
    <property type="entry name" value="Y1_Tnp"/>
    <property type="match status" value="1"/>
</dbReference>
<dbReference type="AlphaFoldDB" id="A0A7K4AH11"/>
<protein>
    <submittedName>
        <fullName evidence="2">IS200/IS605 family transposase</fullName>
    </submittedName>
</protein>
<proteinExistence type="predicted"/>
<dbReference type="InterPro" id="IPR002686">
    <property type="entry name" value="Transposase_17"/>
</dbReference>
<reference evidence="2 3" key="1">
    <citation type="journal article" date="2020" name="Biotechnol. Biofuels">
        <title>New insights from the biogas microbiome by comprehensive genome-resolved metagenomics of nearly 1600 species originating from multiple anaerobic digesters.</title>
        <authorList>
            <person name="Campanaro S."/>
            <person name="Treu L."/>
            <person name="Rodriguez-R L.M."/>
            <person name="Kovalovszki A."/>
            <person name="Ziels R.M."/>
            <person name="Maus I."/>
            <person name="Zhu X."/>
            <person name="Kougias P.G."/>
            <person name="Basile A."/>
            <person name="Luo G."/>
            <person name="Schluter A."/>
            <person name="Konstantinidis K.T."/>
            <person name="Angelidaki I."/>
        </authorList>
    </citation>
    <scope>NUCLEOTIDE SEQUENCE [LARGE SCALE GENOMIC DNA]</scope>
    <source>
        <strain evidence="2">AS27yjCOA_157</strain>
    </source>
</reference>
<feature type="domain" description="Transposase IS200-like" evidence="1">
    <location>
        <begin position="2"/>
        <end position="55"/>
    </location>
</feature>
<dbReference type="EMBL" id="JAAYUN010000071">
    <property type="protein sequence ID" value="NLJ22242.1"/>
    <property type="molecule type" value="Genomic_DNA"/>
</dbReference>
<accession>A0A7K4AH11</accession>
<dbReference type="SUPFAM" id="SSF143422">
    <property type="entry name" value="Transposase IS200-like"/>
    <property type="match status" value="1"/>
</dbReference>
<evidence type="ECO:0000259" key="1">
    <source>
        <dbReference type="Pfam" id="PF01797"/>
    </source>
</evidence>